<proteinExistence type="inferred from homology"/>
<organism evidence="3 4">
    <name type="scientific">Saitoella complicata (strain BCRC 22490 / CBS 7301 / JCM 7358 / NBRC 10748 / NRRL Y-17804)</name>
    <dbReference type="NCBI Taxonomy" id="698492"/>
    <lineage>
        <taxon>Eukaryota</taxon>
        <taxon>Fungi</taxon>
        <taxon>Dikarya</taxon>
        <taxon>Ascomycota</taxon>
        <taxon>Taphrinomycotina</taxon>
        <taxon>Taphrinomycotina incertae sedis</taxon>
        <taxon>Saitoella</taxon>
    </lineage>
</organism>
<dbReference type="InterPro" id="IPR001199">
    <property type="entry name" value="Cyt_B5-like_heme/steroid-bd"/>
</dbReference>
<keyword evidence="4" id="KW-1185">Reference proteome</keyword>
<dbReference type="SUPFAM" id="SSF51905">
    <property type="entry name" value="FAD/NAD(P)-binding domain"/>
    <property type="match status" value="1"/>
</dbReference>
<dbReference type="SMART" id="SM01117">
    <property type="entry name" value="Cyt-b5"/>
    <property type="match status" value="1"/>
</dbReference>
<dbReference type="Proteomes" id="UP000033140">
    <property type="component" value="Unassembled WGS sequence"/>
</dbReference>
<reference evidence="3 4" key="3">
    <citation type="journal article" date="2015" name="Genome Announc.">
        <title>Draft Genome Sequence of the Archiascomycetous Yeast Saitoella complicata.</title>
        <authorList>
            <person name="Yamauchi K."/>
            <person name="Kondo S."/>
            <person name="Hamamoto M."/>
            <person name="Takahashi Y."/>
            <person name="Ogura Y."/>
            <person name="Hayashi T."/>
            <person name="Nishida H."/>
        </authorList>
    </citation>
    <scope>NUCLEOTIDE SEQUENCE [LARGE SCALE GENOMIC DNA]</scope>
    <source>
        <strain evidence="3 4">NRRL Y-17804</strain>
    </source>
</reference>
<dbReference type="STRING" id="698492.A0A0E9NL50"/>
<dbReference type="SUPFAM" id="SSF55856">
    <property type="entry name" value="Cytochrome b5-like heme/steroid binding domain"/>
    <property type="match status" value="1"/>
</dbReference>
<evidence type="ECO:0000313" key="4">
    <source>
        <dbReference type="Proteomes" id="UP000033140"/>
    </source>
</evidence>
<dbReference type="EMBL" id="BACD03000034">
    <property type="protein sequence ID" value="GAO50528.1"/>
    <property type="molecule type" value="Genomic_DNA"/>
</dbReference>
<name>A0A0E9NL50_SAICN</name>
<dbReference type="InterPro" id="IPR029731">
    <property type="entry name" value="OSGIN1/2"/>
</dbReference>
<dbReference type="Pfam" id="PF00173">
    <property type="entry name" value="Cyt-b5"/>
    <property type="match status" value="1"/>
</dbReference>
<dbReference type="GO" id="GO:0020037">
    <property type="term" value="F:heme binding"/>
    <property type="evidence" value="ECO:0007669"/>
    <property type="project" value="UniProtKB-ARBA"/>
</dbReference>
<reference evidence="3 4" key="1">
    <citation type="journal article" date="2011" name="J. Gen. Appl. Microbiol.">
        <title>Draft genome sequencing of the enigmatic yeast Saitoella complicata.</title>
        <authorList>
            <person name="Nishida H."/>
            <person name="Hamamoto M."/>
            <person name="Sugiyama J."/>
        </authorList>
    </citation>
    <scope>NUCLEOTIDE SEQUENCE [LARGE SCALE GENOMIC DNA]</scope>
    <source>
        <strain evidence="3 4">NRRL Y-17804</strain>
    </source>
</reference>
<dbReference type="PANTHER" id="PTHR15192">
    <property type="entry name" value="PROTEIN CBG05349"/>
    <property type="match status" value="1"/>
</dbReference>
<evidence type="ECO:0000256" key="1">
    <source>
        <dbReference type="ARBA" id="ARBA00038357"/>
    </source>
</evidence>
<feature type="domain" description="Cytochrome b5 heme-binding" evidence="2">
    <location>
        <begin position="563"/>
        <end position="664"/>
    </location>
</feature>
<sequence>MPPDHDCSFRRLPASVHTLVVGSGPSALYLSFLLNGNLPYYDPDTNGPHPDRLLHTKLDASKDQPLYDAMDDLPALTAHFGSSISYSSTAHKANVLVDALSQPNVDIDFDPVATGTRVRYQYDPGYKMDHVVVGCSTLPGGQWSDVLDGYEEKGDDAHTLSYAETLSLPGFSFRHFYETHIEAEMPRFMRPRRSDVARYYSMYPQKVGIEENVFSRLTVTNIVRDDGAGFLVSVQCGEKVDLIRCQHIVLASGLFSHPCPPPDTVAPYVDNDADRPRGRTLYDSAILSELASASYGPADEYPPDTSSDSGVALTLPPTPTLPPLPVLVIGSGFSAADYITTLPLNRPLVHMYYWDPLNRPSPLKACHPEAYPEYSRLYQHMKYFATGHGATGPYEGIANGEVLLVKEVNEGLGCTIRLQNGQHTTRLVEAIKPFTGRRIKMNWLSPSLRDEMGVIDPEGWIGRDGFKQEILERGWELANGVWVCGALAGDSLVRYGVNDQHRPSPPFRKMESVPQPEVAPAFGANPRNVFLLLLAFALAYYQLRPRKAPLPPAPVTPEVFTYYTPKELKKFNGVEDKKILMAIRGNVFDVSIGKQFYGPQGPYGNFAGRDASRGLAKGSFEEDMLTPMEEPIDKLEDLTEEEETALIDWEAHFKNKYQVVGALVEEGQKPTQKAGLAKE</sequence>
<dbReference type="FunFam" id="3.10.120.10:FF:000003">
    <property type="entry name" value="membrane-associated progesterone receptor component 1"/>
    <property type="match status" value="1"/>
</dbReference>
<evidence type="ECO:0000259" key="2">
    <source>
        <dbReference type="SMART" id="SM01117"/>
    </source>
</evidence>
<dbReference type="InterPro" id="IPR036188">
    <property type="entry name" value="FAD/NAD-bd_sf"/>
</dbReference>
<dbReference type="PANTHER" id="PTHR15192:SF8">
    <property type="entry name" value="FAD_NAD(P)-BINDING DOMAIN-CONTAINING PROTEIN"/>
    <property type="match status" value="1"/>
</dbReference>
<dbReference type="Gene3D" id="3.10.120.10">
    <property type="entry name" value="Cytochrome b5-like heme/steroid binding domain"/>
    <property type="match status" value="1"/>
</dbReference>
<accession>A0A0E9NL50</accession>
<dbReference type="InterPro" id="IPR036400">
    <property type="entry name" value="Cyt_B5-like_heme/steroid_sf"/>
</dbReference>
<dbReference type="AlphaFoldDB" id="A0A0E9NL50"/>
<dbReference type="Gene3D" id="3.50.50.60">
    <property type="entry name" value="FAD/NAD(P)-binding domain"/>
    <property type="match status" value="1"/>
</dbReference>
<gene>
    <name evidence="3" type="ORF">G7K_4652-t1</name>
</gene>
<reference evidence="3 4" key="2">
    <citation type="journal article" date="2014" name="J. Gen. Appl. Microbiol.">
        <title>The early diverging ascomycetous budding yeast Saitoella complicata has three histone deacetylases belonging to the Clr6, Hos2, and Rpd3 lineages.</title>
        <authorList>
            <person name="Nishida H."/>
            <person name="Matsumoto T."/>
            <person name="Kondo S."/>
            <person name="Hamamoto M."/>
            <person name="Yoshikawa H."/>
        </authorList>
    </citation>
    <scope>NUCLEOTIDE SEQUENCE [LARGE SCALE GENOMIC DNA]</scope>
    <source>
        <strain evidence="3 4">NRRL Y-17804</strain>
    </source>
</reference>
<comment type="caution">
    <text evidence="3">The sequence shown here is derived from an EMBL/GenBank/DDBJ whole genome shotgun (WGS) entry which is preliminary data.</text>
</comment>
<comment type="similarity">
    <text evidence="1">Belongs to the cytochrome b5 family. MAPR subfamily.</text>
</comment>
<protein>
    <recommendedName>
        <fullName evidence="2">Cytochrome b5 heme-binding domain-containing protein</fullName>
    </recommendedName>
</protein>
<evidence type="ECO:0000313" key="3">
    <source>
        <dbReference type="EMBL" id="GAO50528.1"/>
    </source>
</evidence>